<feature type="transmembrane region" description="Helical" evidence="1">
    <location>
        <begin position="67"/>
        <end position="96"/>
    </location>
</feature>
<feature type="transmembrane region" description="Helical" evidence="1">
    <location>
        <begin position="108"/>
        <end position="127"/>
    </location>
</feature>
<dbReference type="HOGENOM" id="CLU_1159818_0_0_7"/>
<reference evidence="2 3" key="1">
    <citation type="submission" date="2013-10" db="EMBL/GenBank/DDBJ databases">
        <title>The Genome Sequence of Helicobacter canis NCTC 12740.</title>
        <authorList>
            <consortium name="The Broad Institute Genomics Platform"/>
            <person name="Earl A."/>
            <person name="Fox J.G."/>
            <person name="Shen Z."/>
            <person name="Young S.K."/>
            <person name="Zeng Q."/>
            <person name="Gargeya S."/>
            <person name="Fitzgerald M."/>
            <person name="Abouelleil A."/>
            <person name="Alvarado L."/>
            <person name="Chapman S.B."/>
            <person name="Gainer-Dewar J."/>
            <person name="Goldberg J."/>
            <person name="Griggs A."/>
            <person name="Gujja S."/>
            <person name="Hansen M."/>
            <person name="Howarth C."/>
            <person name="Imamovic A."/>
            <person name="Ireland A."/>
            <person name="Larimer J."/>
            <person name="McCowan C."/>
            <person name="Murphy C."/>
            <person name="Pearson M."/>
            <person name="Poon T.W."/>
            <person name="Priest M."/>
            <person name="Roberts A."/>
            <person name="Saif S."/>
            <person name="Shea T."/>
            <person name="Sykes S."/>
            <person name="Wortman J."/>
            <person name="Nusbaum C."/>
            <person name="Birren B."/>
        </authorList>
    </citation>
    <scope>NUCLEOTIDE SEQUENCE [LARGE SCALE GENOMIC DNA]</scope>
    <source>
        <strain evidence="2 3">NCTC 12740</strain>
    </source>
</reference>
<dbReference type="AlphaFoldDB" id="V8CIC5"/>
<dbReference type="EMBL" id="AZJJ01000001">
    <property type="protein sequence ID" value="ETD27158.1"/>
    <property type="molecule type" value="Genomic_DNA"/>
</dbReference>
<dbReference type="RefSeq" id="WP_023928941.1">
    <property type="nucleotide sequence ID" value="NZ_KI669458.1"/>
</dbReference>
<dbReference type="Proteomes" id="UP000018688">
    <property type="component" value="Unassembled WGS sequence"/>
</dbReference>
<gene>
    <name evidence="2" type="ORF">HMPREF2087_00066</name>
</gene>
<proteinExistence type="predicted"/>
<keyword evidence="1" id="KW-1133">Transmembrane helix</keyword>
<feature type="transmembrane region" description="Helical" evidence="1">
    <location>
        <begin position="26"/>
        <end position="47"/>
    </location>
</feature>
<protein>
    <submittedName>
        <fullName evidence="2">Uncharacterized protein</fullName>
    </submittedName>
</protein>
<accession>V8CIC5</accession>
<name>V8CIC5_9HELI</name>
<feature type="transmembrane region" description="Helical" evidence="1">
    <location>
        <begin position="187"/>
        <end position="204"/>
    </location>
</feature>
<keyword evidence="1" id="KW-0472">Membrane</keyword>
<evidence type="ECO:0000256" key="1">
    <source>
        <dbReference type="SAM" id="Phobius"/>
    </source>
</evidence>
<comment type="caution">
    <text evidence="2">The sequence shown here is derived from an EMBL/GenBank/DDBJ whole genome shotgun (WGS) entry which is preliminary data.</text>
</comment>
<sequence length="212" mass="24550">MANFWANFCRQILSSAFSSSYNAKMFVLFLGYVLAFCAMLPSALEVIHHYDTLPADYALESRWSQYFYLIFLPFIGLTALYIENFIGILVLFFALILSDRLKIFQHYALLYLLYLLCAYLSLEYGSLMPGFYSNILGALDMIAHHNYALLFAFYSRGIVWVFLALAVFDVAFYRIKCIKPPRLARENLIFALLLYVVVFGIYSYDSKSLVLY</sequence>
<dbReference type="PATRIC" id="fig|1357399.3.peg.65"/>
<evidence type="ECO:0000313" key="2">
    <source>
        <dbReference type="EMBL" id="ETD27158.1"/>
    </source>
</evidence>
<keyword evidence="3" id="KW-1185">Reference proteome</keyword>
<dbReference type="OrthoDB" id="9954162at2"/>
<evidence type="ECO:0000313" key="3">
    <source>
        <dbReference type="Proteomes" id="UP000018688"/>
    </source>
</evidence>
<organism evidence="2 3">
    <name type="scientific">Helicobacter canis NCTC 12740</name>
    <dbReference type="NCBI Taxonomy" id="1357399"/>
    <lineage>
        <taxon>Bacteria</taxon>
        <taxon>Pseudomonadati</taxon>
        <taxon>Campylobacterota</taxon>
        <taxon>Epsilonproteobacteria</taxon>
        <taxon>Campylobacterales</taxon>
        <taxon>Helicobacteraceae</taxon>
        <taxon>Helicobacter</taxon>
    </lineage>
</organism>
<dbReference type="STRING" id="1357399.HMPREF2087_00066"/>
<feature type="transmembrane region" description="Helical" evidence="1">
    <location>
        <begin position="147"/>
        <end position="175"/>
    </location>
</feature>
<keyword evidence="1" id="KW-0812">Transmembrane</keyword>